<evidence type="ECO:0000313" key="3">
    <source>
        <dbReference type="EMBL" id="CAB4150977.1"/>
    </source>
</evidence>
<dbReference type="EMBL" id="LR796983">
    <property type="protein sequence ID" value="CAB4179878.1"/>
    <property type="molecule type" value="Genomic_DNA"/>
</dbReference>
<evidence type="ECO:0000313" key="7">
    <source>
        <dbReference type="EMBL" id="CAB4188897.1"/>
    </source>
</evidence>
<sequence>MFYDKPGCTKLADGIYVFKNYLNKDKVKEIEDITKTFIPKEHLYEESLIDWYTEKVSKPIPELNKIWEDVSELLSPELVIHPSMNLLVTVPGDNGMFCHSDSPGRDMEEDLSQLDVFNTCCIIDYGLVAYFGDFTGGEVYYPEFNRDGTFKGDGPVNMDDCLEYQPESGDVVIHGSTDKWKHGVREITSGTRYAYSNFVLRSDENPGTFYNYGTSEYYNQVGDKSLNKLIQWMKPLKENEYLEVIKARVAKNKNEGEN</sequence>
<name>A0A6J7XKI0_9CAUD</name>
<dbReference type="EMBL" id="LR797131">
    <property type="protein sequence ID" value="CAB4188897.1"/>
    <property type="molecule type" value="Genomic_DNA"/>
</dbReference>
<accession>A0A6J7XKI0</accession>
<dbReference type="EMBL" id="LR797080">
    <property type="protein sequence ID" value="CAB4185542.1"/>
    <property type="molecule type" value="Genomic_DNA"/>
</dbReference>
<dbReference type="Gene3D" id="2.60.120.620">
    <property type="entry name" value="q2cbj1_9rhob like domain"/>
    <property type="match status" value="1"/>
</dbReference>
<dbReference type="EMBL" id="LR797188">
    <property type="protein sequence ID" value="CAB4192727.1"/>
    <property type="molecule type" value="Genomic_DNA"/>
</dbReference>
<dbReference type="SUPFAM" id="SSF51197">
    <property type="entry name" value="Clavaminate synthase-like"/>
    <property type="match status" value="1"/>
</dbReference>
<evidence type="ECO:0000313" key="6">
    <source>
        <dbReference type="EMBL" id="CAB4185542.1"/>
    </source>
</evidence>
<dbReference type="EMBL" id="LR796457">
    <property type="protein sequence ID" value="CAB4146014.1"/>
    <property type="molecule type" value="Genomic_DNA"/>
</dbReference>
<dbReference type="EMBL" id="LR796551">
    <property type="protein sequence ID" value="CAB4150977.1"/>
    <property type="molecule type" value="Genomic_DNA"/>
</dbReference>
<reference evidence="10" key="1">
    <citation type="submission" date="2020-05" db="EMBL/GenBank/DDBJ databases">
        <authorList>
            <person name="Chiriac C."/>
            <person name="Salcher M."/>
            <person name="Ghai R."/>
            <person name="Kavagutti S V."/>
        </authorList>
    </citation>
    <scope>NUCLEOTIDE SEQUENCE</scope>
</reference>
<evidence type="ECO:0000313" key="9">
    <source>
        <dbReference type="EMBL" id="CAB4217961.1"/>
    </source>
</evidence>
<protein>
    <recommendedName>
        <fullName evidence="1">Fe2OG dioxygenase domain-containing protein</fullName>
    </recommendedName>
</protein>
<feature type="domain" description="Fe2OG dioxygenase" evidence="1">
    <location>
        <begin position="81"/>
        <end position="202"/>
    </location>
</feature>
<gene>
    <name evidence="5" type="ORF">UFOVP1032_144</name>
    <name evidence="6" type="ORF">UFOVP1125_60</name>
    <name evidence="7" type="ORF">UFOVP1173_6</name>
    <name evidence="8" type="ORF">UFOVP1241_76</name>
    <name evidence="9" type="ORF">UFOVP1491_144</name>
    <name evidence="10" type="ORF">UFOVP1579_144</name>
    <name evidence="2" type="ORF">UFOVP485_129</name>
    <name evidence="3" type="ORF">UFOVP575_81</name>
    <name evidence="4" type="ORF">UFOVP963_79</name>
</gene>
<dbReference type="EMBL" id="LR796915">
    <property type="protein sequence ID" value="CAB4174757.1"/>
    <property type="molecule type" value="Genomic_DNA"/>
</dbReference>
<dbReference type="EMBL" id="LR797455">
    <property type="protein sequence ID" value="CAB4217961.1"/>
    <property type="molecule type" value="Genomic_DNA"/>
</dbReference>
<evidence type="ECO:0000313" key="8">
    <source>
        <dbReference type="EMBL" id="CAB4192727.1"/>
    </source>
</evidence>
<evidence type="ECO:0000259" key="1">
    <source>
        <dbReference type="PROSITE" id="PS51471"/>
    </source>
</evidence>
<dbReference type="InterPro" id="IPR005123">
    <property type="entry name" value="Oxoglu/Fe-dep_dioxygenase_dom"/>
</dbReference>
<organism evidence="10">
    <name type="scientific">uncultured Caudovirales phage</name>
    <dbReference type="NCBI Taxonomy" id="2100421"/>
    <lineage>
        <taxon>Viruses</taxon>
        <taxon>Duplodnaviria</taxon>
        <taxon>Heunggongvirae</taxon>
        <taxon>Uroviricota</taxon>
        <taxon>Caudoviricetes</taxon>
        <taxon>Peduoviridae</taxon>
        <taxon>Maltschvirus</taxon>
        <taxon>Maltschvirus maltsch</taxon>
    </lineage>
</organism>
<evidence type="ECO:0000313" key="2">
    <source>
        <dbReference type="EMBL" id="CAB4146014.1"/>
    </source>
</evidence>
<evidence type="ECO:0000313" key="4">
    <source>
        <dbReference type="EMBL" id="CAB4174757.1"/>
    </source>
</evidence>
<evidence type="ECO:0000313" key="10">
    <source>
        <dbReference type="EMBL" id="CAB5231675.1"/>
    </source>
</evidence>
<proteinExistence type="predicted"/>
<evidence type="ECO:0000313" key="5">
    <source>
        <dbReference type="EMBL" id="CAB4179878.1"/>
    </source>
</evidence>
<dbReference type="PROSITE" id="PS51471">
    <property type="entry name" value="FE2OG_OXY"/>
    <property type="match status" value="1"/>
</dbReference>
<dbReference type="EMBL" id="LR798431">
    <property type="protein sequence ID" value="CAB5231675.1"/>
    <property type="molecule type" value="Genomic_DNA"/>
</dbReference>